<dbReference type="Gene3D" id="1.10.357.10">
    <property type="entry name" value="Tetracycline Repressor, domain 2"/>
    <property type="match status" value="1"/>
</dbReference>
<gene>
    <name evidence="6" type="ORF">GCM10009639_22080</name>
</gene>
<accession>A0ABN1XWA4</accession>
<sequence length="219" mass="23680">MAGSSTNASTDGRVLRGEETRRTVLRRAVAIASVEGLDALSIGRLATDLGLSKSGVFAGFGSKEELQLATIRAARRIFSDAVLDPIAEEPPGLGRLRLLCESWLAYSRARVFPGGCFFYEVNAEYDARPGPLRDALAANWREWHATVLGLVTAARDTGELRADADPEDIAFTLIALLEGANPQALLLDDDTPYERAHRAALRRLRADAADPDTPALRAH</sequence>
<dbReference type="InterPro" id="IPR011075">
    <property type="entry name" value="TetR_C"/>
</dbReference>
<evidence type="ECO:0000256" key="2">
    <source>
        <dbReference type="ARBA" id="ARBA00023125"/>
    </source>
</evidence>
<evidence type="ECO:0000256" key="3">
    <source>
        <dbReference type="ARBA" id="ARBA00023163"/>
    </source>
</evidence>
<dbReference type="EMBL" id="BAAAKJ010000115">
    <property type="protein sequence ID" value="GAA1391773.1"/>
    <property type="molecule type" value="Genomic_DNA"/>
</dbReference>
<dbReference type="PANTHER" id="PTHR47506">
    <property type="entry name" value="TRANSCRIPTIONAL REGULATORY PROTEIN"/>
    <property type="match status" value="1"/>
</dbReference>
<dbReference type="PANTHER" id="PTHR47506:SF6">
    <property type="entry name" value="HTH-TYPE TRANSCRIPTIONAL REPRESSOR NEMR"/>
    <property type="match status" value="1"/>
</dbReference>
<evidence type="ECO:0000313" key="7">
    <source>
        <dbReference type="Proteomes" id="UP001499863"/>
    </source>
</evidence>
<evidence type="ECO:0000259" key="5">
    <source>
        <dbReference type="PROSITE" id="PS50977"/>
    </source>
</evidence>
<dbReference type="InterPro" id="IPR001647">
    <property type="entry name" value="HTH_TetR"/>
</dbReference>
<dbReference type="Gene3D" id="1.10.10.60">
    <property type="entry name" value="Homeodomain-like"/>
    <property type="match status" value="1"/>
</dbReference>
<dbReference type="Proteomes" id="UP001499863">
    <property type="component" value="Unassembled WGS sequence"/>
</dbReference>
<feature type="DNA-binding region" description="H-T-H motif" evidence="4">
    <location>
        <begin position="41"/>
        <end position="60"/>
    </location>
</feature>
<reference evidence="6 7" key="1">
    <citation type="journal article" date="2019" name="Int. J. Syst. Evol. Microbiol.">
        <title>The Global Catalogue of Microorganisms (GCM) 10K type strain sequencing project: providing services to taxonomists for standard genome sequencing and annotation.</title>
        <authorList>
            <consortium name="The Broad Institute Genomics Platform"/>
            <consortium name="The Broad Institute Genome Sequencing Center for Infectious Disease"/>
            <person name="Wu L."/>
            <person name="Ma J."/>
        </authorList>
    </citation>
    <scope>NUCLEOTIDE SEQUENCE [LARGE SCALE GENOMIC DNA]</scope>
    <source>
        <strain evidence="6 7">JCM 12393</strain>
    </source>
</reference>
<name>A0ABN1XWA4_9ACTN</name>
<evidence type="ECO:0000256" key="4">
    <source>
        <dbReference type="PROSITE-ProRule" id="PRU00335"/>
    </source>
</evidence>
<dbReference type="SUPFAM" id="SSF48498">
    <property type="entry name" value="Tetracyclin repressor-like, C-terminal domain"/>
    <property type="match status" value="1"/>
</dbReference>
<keyword evidence="3" id="KW-0804">Transcription</keyword>
<keyword evidence="2 4" id="KW-0238">DNA-binding</keyword>
<organism evidence="6 7">
    <name type="scientific">Kitasatospora putterlickiae</name>
    <dbReference type="NCBI Taxonomy" id="221725"/>
    <lineage>
        <taxon>Bacteria</taxon>
        <taxon>Bacillati</taxon>
        <taxon>Actinomycetota</taxon>
        <taxon>Actinomycetes</taxon>
        <taxon>Kitasatosporales</taxon>
        <taxon>Streptomycetaceae</taxon>
        <taxon>Kitasatospora</taxon>
    </lineage>
</organism>
<dbReference type="Pfam" id="PF16925">
    <property type="entry name" value="TetR_C_13"/>
    <property type="match status" value="1"/>
</dbReference>
<proteinExistence type="predicted"/>
<evidence type="ECO:0000256" key="1">
    <source>
        <dbReference type="ARBA" id="ARBA00023015"/>
    </source>
</evidence>
<dbReference type="PROSITE" id="PS50977">
    <property type="entry name" value="HTH_TETR_2"/>
    <property type="match status" value="1"/>
</dbReference>
<comment type="caution">
    <text evidence="6">The sequence shown here is derived from an EMBL/GenBank/DDBJ whole genome shotgun (WGS) entry which is preliminary data.</text>
</comment>
<feature type="domain" description="HTH tetR-type" evidence="5">
    <location>
        <begin position="18"/>
        <end position="78"/>
    </location>
</feature>
<keyword evidence="7" id="KW-1185">Reference proteome</keyword>
<dbReference type="Pfam" id="PF00440">
    <property type="entry name" value="TetR_N"/>
    <property type="match status" value="1"/>
</dbReference>
<dbReference type="InterPro" id="IPR009057">
    <property type="entry name" value="Homeodomain-like_sf"/>
</dbReference>
<dbReference type="SUPFAM" id="SSF46689">
    <property type="entry name" value="Homeodomain-like"/>
    <property type="match status" value="1"/>
</dbReference>
<evidence type="ECO:0000313" key="6">
    <source>
        <dbReference type="EMBL" id="GAA1391773.1"/>
    </source>
</evidence>
<protein>
    <submittedName>
        <fullName evidence="6">TetR/AcrR family transcriptional regulator</fullName>
    </submittedName>
</protein>
<dbReference type="RefSeq" id="WP_344332429.1">
    <property type="nucleotide sequence ID" value="NZ_BAAAKJ010000115.1"/>
</dbReference>
<dbReference type="InterPro" id="IPR036271">
    <property type="entry name" value="Tet_transcr_reg_TetR-rel_C_sf"/>
</dbReference>
<keyword evidence="1" id="KW-0805">Transcription regulation</keyword>